<proteinExistence type="predicted"/>
<reference evidence="1 2" key="1">
    <citation type="submission" date="2024-01" db="EMBL/GenBank/DDBJ databases">
        <title>A draft genome for the cacao thread blight pathogen Marasmiellus scandens.</title>
        <authorList>
            <person name="Baruah I.K."/>
            <person name="Leung J."/>
            <person name="Bukari Y."/>
            <person name="Amoako-Attah I."/>
            <person name="Meinhardt L.W."/>
            <person name="Bailey B.A."/>
            <person name="Cohen S.P."/>
        </authorList>
    </citation>
    <scope>NUCLEOTIDE SEQUENCE [LARGE SCALE GENOMIC DNA]</scope>
    <source>
        <strain evidence="1 2">GH-19</strain>
    </source>
</reference>
<protein>
    <recommendedName>
        <fullName evidence="3">F-box domain-containing protein</fullName>
    </recommendedName>
</protein>
<dbReference type="EMBL" id="JBANRG010000055">
    <property type="protein sequence ID" value="KAK7443206.1"/>
    <property type="molecule type" value="Genomic_DNA"/>
</dbReference>
<evidence type="ECO:0000313" key="2">
    <source>
        <dbReference type="Proteomes" id="UP001498398"/>
    </source>
</evidence>
<sequence length="549" mass="63365">MSLESIVKPRLSSRDIHTRYEQSLREARLYFSQYQTQGSSFPQEDAETDLAAYDSAIAVLETFRQRRAELAKYVELCQSQTAPIRKLPYEILSNVFSFVAQSHMDSDRRARNKARKPPYNLIRVCVGWSDVAYRTPHLWNRLRLDFDRLSGRTPEVIENWLKRSQRLPLSLDLWNAFRNGTTWKDVLSCLLKESPRWQHVTLRFLDDEMDGYGPELEDVVWDIASTIDGLPTLESLTLSTPSESGWHSHPILQHNLKLFRNAPCLRELSLNSALLEILDHERSPESVNWPNLESLEIRFVELGSATDYLHLHVFANLKSLSFENLKQCYDWTDIGTDDASVFHRLSVLSIIEEYEEECLEQIFSALIARARFPKLESLNITLEEESDDQSSLLETFGDFMIHTECGKSLKKLYLRGFDNISLCFNLLSNLHTLVVVEKSAHTNSPSLGKEFCEALRVYKPTTARGKTRKSLLNLRRLHFILAEETQLDLALLASVVESRCDFPSYSLESVVLNVPCSCENWPVDEKNDPGMRKLRELQKRGLEFEIVRI</sequence>
<dbReference type="Proteomes" id="UP001498398">
    <property type="component" value="Unassembled WGS sequence"/>
</dbReference>
<dbReference type="SUPFAM" id="SSF52047">
    <property type="entry name" value="RNI-like"/>
    <property type="match status" value="1"/>
</dbReference>
<evidence type="ECO:0008006" key="3">
    <source>
        <dbReference type="Google" id="ProtNLM"/>
    </source>
</evidence>
<keyword evidence="2" id="KW-1185">Reference proteome</keyword>
<evidence type="ECO:0000313" key="1">
    <source>
        <dbReference type="EMBL" id="KAK7443206.1"/>
    </source>
</evidence>
<dbReference type="Gene3D" id="3.80.10.10">
    <property type="entry name" value="Ribonuclease Inhibitor"/>
    <property type="match status" value="1"/>
</dbReference>
<organism evidence="1 2">
    <name type="scientific">Marasmiellus scandens</name>
    <dbReference type="NCBI Taxonomy" id="2682957"/>
    <lineage>
        <taxon>Eukaryota</taxon>
        <taxon>Fungi</taxon>
        <taxon>Dikarya</taxon>
        <taxon>Basidiomycota</taxon>
        <taxon>Agaricomycotina</taxon>
        <taxon>Agaricomycetes</taxon>
        <taxon>Agaricomycetidae</taxon>
        <taxon>Agaricales</taxon>
        <taxon>Marasmiineae</taxon>
        <taxon>Omphalotaceae</taxon>
        <taxon>Marasmiellus</taxon>
    </lineage>
</organism>
<accession>A0ABR1IWU8</accession>
<dbReference type="InterPro" id="IPR032675">
    <property type="entry name" value="LRR_dom_sf"/>
</dbReference>
<name>A0ABR1IWU8_9AGAR</name>
<comment type="caution">
    <text evidence="1">The sequence shown here is derived from an EMBL/GenBank/DDBJ whole genome shotgun (WGS) entry which is preliminary data.</text>
</comment>
<gene>
    <name evidence="1" type="ORF">VKT23_015803</name>
</gene>